<dbReference type="OrthoDB" id="691790at2759"/>
<dbReference type="InterPro" id="IPR038408">
    <property type="entry name" value="GNK2_sf"/>
</dbReference>
<dbReference type="EMBL" id="SWLB01000105">
    <property type="protein sequence ID" value="KAF3320219.1"/>
    <property type="molecule type" value="Genomic_DNA"/>
</dbReference>
<dbReference type="Pfam" id="PF01657">
    <property type="entry name" value="Stress-antifung"/>
    <property type="match status" value="2"/>
</dbReference>
<feature type="domain" description="Gnk2-homologous" evidence="4">
    <location>
        <begin position="21"/>
        <end position="133"/>
    </location>
</feature>
<dbReference type="PROSITE" id="PS51473">
    <property type="entry name" value="GNK2"/>
    <property type="match status" value="2"/>
</dbReference>
<dbReference type="PANTHER" id="PTHR32099">
    <property type="entry name" value="CYSTEINE-RICH REPEAT SECRETORY PROTEIN"/>
    <property type="match status" value="1"/>
</dbReference>
<evidence type="ECO:0000313" key="6">
    <source>
        <dbReference type="Proteomes" id="UP000623129"/>
    </source>
</evidence>
<evidence type="ECO:0000256" key="3">
    <source>
        <dbReference type="SAM" id="SignalP"/>
    </source>
</evidence>
<reference evidence="5" key="1">
    <citation type="submission" date="2020-01" db="EMBL/GenBank/DDBJ databases">
        <title>Genome sequence of Kobresia littledalei, the first chromosome-level genome in the family Cyperaceae.</title>
        <authorList>
            <person name="Qu G."/>
        </authorList>
    </citation>
    <scope>NUCLEOTIDE SEQUENCE</scope>
    <source>
        <strain evidence="5">C.B.Clarke</strain>
        <tissue evidence="5">Leaf</tissue>
    </source>
</reference>
<proteinExistence type="predicted"/>
<dbReference type="CDD" id="cd23509">
    <property type="entry name" value="Gnk2-like"/>
    <property type="match status" value="2"/>
</dbReference>
<feature type="chain" id="PRO_5032514684" evidence="3">
    <location>
        <begin position="25"/>
        <end position="256"/>
    </location>
</feature>
<comment type="caution">
    <text evidence="5">The sequence shown here is derived from an EMBL/GenBank/DDBJ whole genome shotgun (WGS) entry which is preliminary data.</text>
</comment>
<keyword evidence="2" id="KW-0677">Repeat</keyword>
<name>A0A833VCZ5_9POAL</name>
<feature type="signal peptide" evidence="3">
    <location>
        <begin position="1"/>
        <end position="24"/>
    </location>
</feature>
<dbReference type="AlphaFoldDB" id="A0A833VCZ5"/>
<feature type="domain" description="Gnk2-homologous" evidence="4">
    <location>
        <begin position="138"/>
        <end position="245"/>
    </location>
</feature>
<dbReference type="Proteomes" id="UP000623129">
    <property type="component" value="Unassembled WGS sequence"/>
</dbReference>
<evidence type="ECO:0000256" key="1">
    <source>
        <dbReference type="ARBA" id="ARBA00022729"/>
    </source>
</evidence>
<sequence length="256" mass="28485">MALYLLKFFLSILLLLVYSGTAHALLQPYCSVNSSDTNFKNNLHDLLKSITTGAQTNGGFFNDMVGTSSDQIYGLGICYADSNLTTCNSCLSIVASQITNDCPDSKDAGSWLESARYTLESGPCFIRYSNENFFSVADNTSYLMHNWNNYSDTELFANARNALFYQLISKTNTSAKMMASGEESVNEIGKLYGLLQCTRDLNHQECYKCLSSLISDLQPPSMPAYTVGVRYFGFSCFVHYEMFPIMLTPEGVECEV</sequence>
<dbReference type="PANTHER" id="PTHR32099:SF42">
    <property type="entry name" value="CYSTEINE-RICH RECEPTOR-LIKE PROTEIN KINASE 9-RELATED"/>
    <property type="match status" value="1"/>
</dbReference>
<gene>
    <name evidence="5" type="ORF">FCM35_KLT22175</name>
</gene>
<keyword evidence="1 3" id="KW-0732">Signal</keyword>
<keyword evidence="6" id="KW-1185">Reference proteome</keyword>
<accession>A0A833VCZ5</accession>
<protein>
    <submittedName>
        <fullName evidence="5">Cysteine-rich repeat secretory protein 38</fullName>
    </submittedName>
</protein>
<evidence type="ECO:0000313" key="5">
    <source>
        <dbReference type="EMBL" id="KAF3320219.1"/>
    </source>
</evidence>
<evidence type="ECO:0000259" key="4">
    <source>
        <dbReference type="PROSITE" id="PS51473"/>
    </source>
</evidence>
<organism evidence="5 6">
    <name type="scientific">Carex littledalei</name>
    <dbReference type="NCBI Taxonomy" id="544730"/>
    <lineage>
        <taxon>Eukaryota</taxon>
        <taxon>Viridiplantae</taxon>
        <taxon>Streptophyta</taxon>
        <taxon>Embryophyta</taxon>
        <taxon>Tracheophyta</taxon>
        <taxon>Spermatophyta</taxon>
        <taxon>Magnoliopsida</taxon>
        <taxon>Liliopsida</taxon>
        <taxon>Poales</taxon>
        <taxon>Cyperaceae</taxon>
        <taxon>Cyperoideae</taxon>
        <taxon>Cariceae</taxon>
        <taxon>Carex</taxon>
        <taxon>Carex subgen. Euthyceras</taxon>
    </lineage>
</organism>
<dbReference type="Gene3D" id="3.30.430.20">
    <property type="entry name" value="Gnk2 domain, C-X8-C-X2-C motif"/>
    <property type="match status" value="2"/>
</dbReference>
<dbReference type="InterPro" id="IPR002902">
    <property type="entry name" value="GNK2"/>
</dbReference>
<evidence type="ECO:0000256" key="2">
    <source>
        <dbReference type="ARBA" id="ARBA00022737"/>
    </source>
</evidence>